<sequence>MEVERKIDNNEVNTVEFGHKKLDACHIPKILSTKKKDVARSQRRSLLHERMSLLFKLQPKMFQNVRNFVDTPLKFQPRKFSSS</sequence>
<name>A0AAP0IS88_9MAGN</name>
<protein>
    <submittedName>
        <fullName evidence="1">Uncharacterized protein</fullName>
    </submittedName>
</protein>
<dbReference type="Proteomes" id="UP001420932">
    <property type="component" value="Unassembled WGS sequence"/>
</dbReference>
<comment type="caution">
    <text evidence="1">The sequence shown here is derived from an EMBL/GenBank/DDBJ whole genome shotgun (WGS) entry which is preliminary data.</text>
</comment>
<accession>A0AAP0IS88</accession>
<reference evidence="1 2" key="1">
    <citation type="submission" date="2024-01" db="EMBL/GenBank/DDBJ databases">
        <title>Genome assemblies of Stephania.</title>
        <authorList>
            <person name="Yang L."/>
        </authorList>
    </citation>
    <scope>NUCLEOTIDE SEQUENCE [LARGE SCALE GENOMIC DNA]</scope>
    <source>
        <strain evidence="1">YNDBR</strain>
        <tissue evidence="1">Leaf</tissue>
    </source>
</reference>
<dbReference type="AlphaFoldDB" id="A0AAP0IS88"/>
<proteinExistence type="predicted"/>
<evidence type="ECO:0000313" key="2">
    <source>
        <dbReference type="Proteomes" id="UP001420932"/>
    </source>
</evidence>
<keyword evidence="2" id="KW-1185">Reference proteome</keyword>
<organism evidence="1 2">
    <name type="scientific">Stephania yunnanensis</name>
    <dbReference type="NCBI Taxonomy" id="152371"/>
    <lineage>
        <taxon>Eukaryota</taxon>
        <taxon>Viridiplantae</taxon>
        <taxon>Streptophyta</taxon>
        <taxon>Embryophyta</taxon>
        <taxon>Tracheophyta</taxon>
        <taxon>Spermatophyta</taxon>
        <taxon>Magnoliopsida</taxon>
        <taxon>Ranunculales</taxon>
        <taxon>Menispermaceae</taxon>
        <taxon>Menispermoideae</taxon>
        <taxon>Cissampelideae</taxon>
        <taxon>Stephania</taxon>
    </lineage>
</organism>
<gene>
    <name evidence="1" type="ORF">Syun_018371</name>
</gene>
<dbReference type="EMBL" id="JBBNAF010000008">
    <property type="protein sequence ID" value="KAK9120754.1"/>
    <property type="molecule type" value="Genomic_DNA"/>
</dbReference>
<evidence type="ECO:0000313" key="1">
    <source>
        <dbReference type="EMBL" id="KAK9120754.1"/>
    </source>
</evidence>